<evidence type="ECO:0000313" key="3">
    <source>
        <dbReference type="Proteomes" id="UP000597762"/>
    </source>
</evidence>
<keyword evidence="3" id="KW-1185">Reference proteome</keyword>
<accession>A0A812BAV1</accession>
<proteinExistence type="predicted"/>
<keyword evidence="1" id="KW-0472">Membrane</keyword>
<feature type="transmembrane region" description="Helical" evidence="1">
    <location>
        <begin position="20"/>
        <end position="45"/>
    </location>
</feature>
<keyword evidence="1" id="KW-0812">Transmembrane</keyword>
<feature type="transmembrane region" description="Helical" evidence="1">
    <location>
        <begin position="161"/>
        <end position="183"/>
    </location>
</feature>
<name>A0A812BAV1_ACAPH</name>
<comment type="caution">
    <text evidence="2">The sequence shown here is derived from an EMBL/GenBank/DDBJ whole genome shotgun (WGS) entry which is preliminary data.</text>
</comment>
<evidence type="ECO:0000313" key="2">
    <source>
        <dbReference type="EMBL" id="CAE1172909.1"/>
    </source>
</evidence>
<reference evidence="2" key="1">
    <citation type="submission" date="2021-01" db="EMBL/GenBank/DDBJ databases">
        <authorList>
            <person name="Li R."/>
            <person name="Bekaert M."/>
        </authorList>
    </citation>
    <scope>NUCLEOTIDE SEQUENCE</scope>
    <source>
        <strain evidence="2">Farmed</strain>
    </source>
</reference>
<evidence type="ECO:0000256" key="1">
    <source>
        <dbReference type="SAM" id="Phobius"/>
    </source>
</evidence>
<feature type="transmembrane region" description="Helical" evidence="1">
    <location>
        <begin position="125"/>
        <end position="149"/>
    </location>
</feature>
<sequence>MEQWCTRLNSLFLLKCRISFFSFFFCLSLPVIAHSFFCHSLAVILHSCFSSLLTRRLSFAFFVSPYPPSLIRVFRLSLSAVSHSRFSSLLIRRLSFAFFVSPYPPSLLTRRLLPAVSHSRRFLTSLLFLFLSAVSHSFILFTLVSIFLFRSLKYLFLNSSFFYVLFINLSICIFQCSTPMKFLHLLVNRRRSEQYLQNEAEKKKS</sequence>
<dbReference type="AlphaFoldDB" id="A0A812BAV1"/>
<dbReference type="EMBL" id="CAHIKZ030000412">
    <property type="protein sequence ID" value="CAE1172909.1"/>
    <property type="molecule type" value="Genomic_DNA"/>
</dbReference>
<gene>
    <name evidence="2" type="ORF">SPHA_12321</name>
</gene>
<dbReference type="Proteomes" id="UP000597762">
    <property type="component" value="Unassembled WGS sequence"/>
</dbReference>
<evidence type="ECO:0008006" key="4">
    <source>
        <dbReference type="Google" id="ProtNLM"/>
    </source>
</evidence>
<keyword evidence="1" id="KW-1133">Transmembrane helix</keyword>
<protein>
    <recommendedName>
        <fullName evidence="4">Transmembrane protein</fullName>
    </recommendedName>
</protein>
<organism evidence="2 3">
    <name type="scientific">Acanthosepion pharaonis</name>
    <name type="common">Pharaoh cuttlefish</name>
    <name type="synonym">Sepia pharaonis</name>
    <dbReference type="NCBI Taxonomy" id="158019"/>
    <lineage>
        <taxon>Eukaryota</taxon>
        <taxon>Metazoa</taxon>
        <taxon>Spiralia</taxon>
        <taxon>Lophotrochozoa</taxon>
        <taxon>Mollusca</taxon>
        <taxon>Cephalopoda</taxon>
        <taxon>Coleoidea</taxon>
        <taxon>Decapodiformes</taxon>
        <taxon>Sepiida</taxon>
        <taxon>Sepiina</taxon>
        <taxon>Sepiidae</taxon>
        <taxon>Acanthosepion</taxon>
    </lineage>
</organism>